<reference evidence="3 4" key="1">
    <citation type="journal article" date="2019" name="Int. J. Syst. Evol. Microbiol.">
        <title>The Global Catalogue of Microorganisms (GCM) 10K type strain sequencing project: providing services to taxonomists for standard genome sequencing and annotation.</title>
        <authorList>
            <consortium name="The Broad Institute Genomics Platform"/>
            <consortium name="The Broad Institute Genome Sequencing Center for Infectious Disease"/>
            <person name="Wu L."/>
            <person name="Ma J."/>
        </authorList>
    </citation>
    <scope>NUCLEOTIDE SEQUENCE [LARGE SCALE GENOMIC DNA]</scope>
    <source>
        <strain evidence="3 4">JCM 13002</strain>
    </source>
</reference>
<organism evidence="3 4">
    <name type="scientific">Kitasatospora arboriphila</name>
    <dbReference type="NCBI Taxonomy" id="258052"/>
    <lineage>
        <taxon>Bacteria</taxon>
        <taxon>Bacillati</taxon>
        <taxon>Actinomycetota</taxon>
        <taxon>Actinomycetes</taxon>
        <taxon>Kitasatosporales</taxon>
        <taxon>Streptomycetaceae</taxon>
        <taxon>Kitasatospora</taxon>
    </lineage>
</organism>
<evidence type="ECO:0000256" key="1">
    <source>
        <dbReference type="SAM" id="MobiDB-lite"/>
    </source>
</evidence>
<feature type="compositionally biased region" description="Low complexity" evidence="1">
    <location>
        <begin position="601"/>
        <end position="613"/>
    </location>
</feature>
<dbReference type="PROSITE" id="PS51199">
    <property type="entry name" value="SF4_HELICASE"/>
    <property type="match status" value="1"/>
</dbReference>
<feature type="region of interest" description="Disordered" evidence="1">
    <location>
        <begin position="493"/>
        <end position="613"/>
    </location>
</feature>
<dbReference type="RefSeq" id="WP_344627828.1">
    <property type="nucleotide sequence ID" value="NZ_BAAALD010000121.1"/>
</dbReference>
<dbReference type="InterPro" id="IPR007694">
    <property type="entry name" value="DNA_helicase_DnaB-like_C"/>
</dbReference>
<evidence type="ECO:0000259" key="2">
    <source>
        <dbReference type="PROSITE" id="PS51199"/>
    </source>
</evidence>
<gene>
    <name evidence="3" type="ORF">GCM10009663_70570</name>
</gene>
<dbReference type="Pfam" id="PF03796">
    <property type="entry name" value="DnaB_C"/>
    <property type="match status" value="1"/>
</dbReference>
<dbReference type="Gene3D" id="3.40.50.300">
    <property type="entry name" value="P-loop containing nucleotide triphosphate hydrolases"/>
    <property type="match status" value="1"/>
</dbReference>
<proteinExistence type="predicted"/>
<protein>
    <recommendedName>
        <fullName evidence="2">SF4 helicase domain-containing protein</fullName>
    </recommendedName>
</protein>
<feature type="compositionally biased region" description="Low complexity" evidence="1">
    <location>
        <begin position="493"/>
        <end position="510"/>
    </location>
</feature>
<feature type="compositionally biased region" description="Pro residues" evidence="1">
    <location>
        <begin position="1"/>
        <end position="14"/>
    </location>
</feature>
<dbReference type="PANTHER" id="PTHR30153">
    <property type="entry name" value="REPLICATIVE DNA HELICASE DNAB"/>
    <property type="match status" value="1"/>
</dbReference>
<evidence type="ECO:0000313" key="3">
    <source>
        <dbReference type="EMBL" id="GAA1120854.1"/>
    </source>
</evidence>
<dbReference type="SUPFAM" id="SSF52540">
    <property type="entry name" value="P-loop containing nucleoside triphosphate hydrolases"/>
    <property type="match status" value="1"/>
</dbReference>
<sequence length="945" mass="98068">MPAASAPPPDPTAPAGPGAPAVSLGVHKARPLLPQLIRDAEQGTITELTRGEDERALLVSAHLATTAGLPTAGAPAFGIAEARPVLGDLVAHAAAGTPQVLLRHKRPVAVLACATTLFPATATPPPAAPAAAPATAPALPITAADTPAAPPQAAAAQTPAAAPHTAADPLDPAAGPAAVTEPAPAAGPSAAAAAPAPEPAAVSAAVSAAAAMPSPPRRQLAPLGTVLDTLFPAIAATAGDGEHTPPVGLPTGIPALDAALGGLQPGRFYLVAGAPGTGASLLTISAARATALTEQRTVLYAASGLTRADVAARVIAAHTPVDYRRLRAQTLDDTERQAVARTAELLAAAPLLIDDGTGLDAEAITTTAADVPDLVLVVVDRLQTAPDPRLPLSGGPALADAGQALAHLARTRHLPVLAALDTDNPDLIHALAADVTLTLTLTPDNTPTTPTAFGTGRLRLAVAERDLGPLATLTLASDLAHARLTDLTPGETVTTAAEPAAPSTSPAASSQQDHPHPAAPATMEVPQTPDTATEGPHKPAAPLPGTTLATETAAAAHGPSHAPATTAQSPTRTTDAEVPATFETGNQPLRPTRTPGAPTTSARSGSARAAAARGAGYSDRDYSYYLDMISSAVDQALEEHGGDAEAAIAALEKKAIPNGMELFDATRVGATYEHTVYPETLDFLRKKSRNGADDIWEGRHKWENVVLLDDLRKGRLLPVAVDVLDTNAAYCTALKTHLPIGALQHQRDGGFDPKRSGIYLLPKRPVWEYPHLPDPIGNRRETGPVLLDDATVRLLIRCHKLGLCDAPHITEAWTSGASESLLEKFRRVLTIARENAITLTDAVTEAYVKAIYAKFVSTIGESTHNRDLRRPDWMHIIRSQAFANLWYKAHRAHTHGLTVVALRGTDELHTTSDTTDWRRVFTEGRLTTQMKLKEQYTLPRTRKAA</sequence>
<dbReference type="InterPro" id="IPR027417">
    <property type="entry name" value="P-loop_NTPase"/>
</dbReference>
<comment type="caution">
    <text evidence="3">The sequence shown here is derived from an EMBL/GenBank/DDBJ whole genome shotgun (WGS) entry which is preliminary data.</text>
</comment>
<accession>A0ABN1U5G0</accession>
<dbReference type="EMBL" id="BAAALD010000121">
    <property type="protein sequence ID" value="GAA1120854.1"/>
    <property type="molecule type" value="Genomic_DNA"/>
</dbReference>
<dbReference type="PANTHER" id="PTHR30153:SF2">
    <property type="entry name" value="REPLICATIVE DNA HELICASE"/>
    <property type="match status" value="1"/>
</dbReference>
<keyword evidence="4" id="KW-1185">Reference proteome</keyword>
<feature type="region of interest" description="Disordered" evidence="1">
    <location>
        <begin position="142"/>
        <end position="193"/>
    </location>
</feature>
<feature type="domain" description="SF4 helicase" evidence="2">
    <location>
        <begin position="242"/>
        <end position="456"/>
    </location>
</feature>
<feature type="region of interest" description="Disordered" evidence="1">
    <location>
        <begin position="1"/>
        <end position="23"/>
    </location>
</feature>
<name>A0ABN1U5G0_9ACTN</name>
<dbReference type="Proteomes" id="UP001499987">
    <property type="component" value="Unassembled WGS sequence"/>
</dbReference>
<feature type="compositionally biased region" description="Low complexity" evidence="1">
    <location>
        <begin position="543"/>
        <end position="567"/>
    </location>
</feature>
<evidence type="ECO:0000313" key="4">
    <source>
        <dbReference type="Proteomes" id="UP001499987"/>
    </source>
</evidence>